<evidence type="ECO:0000256" key="3">
    <source>
        <dbReference type="ARBA" id="ARBA00022452"/>
    </source>
</evidence>
<comment type="caution">
    <text evidence="14">The sequence shown here is derived from an EMBL/GenBank/DDBJ whole genome shotgun (WGS) entry which is preliminary data.</text>
</comment>
<dbReference type="GO" id="GO:0044718">
    <property type="term" value="P:siderophore transmembrane transport"/>
    <property type="evidence" value="ECO:0007669"/>
    <property type="project" value="TreeGrafter"/>
</dbReference>
<evidence type="ECO:0000256" key="10">
    <source>
        <dbReference type="PROSITE-ProRule" id="PRU01360"/>
    </source>
</evidence>
<evidence type="ECO:0000313" key="14">
    <source>
        <dbReference type="EMBL" id="KQM09182.1"/>
    </source>
</evidence>
<sequence length="675" mass="75849">MPVAAREAAADTVRYPAPDSALMRKFDLDGVVVTATRTPKRLMQTPVITQVVRASQIAKRGISDIRNLLTQEIPGLMFNEVGFGTSINLQGLGGKHILFLIDGERMAGETGNNIDYQRLNLHNVERIEIVQGASSALYGSQAMGGVINIITKRQTQPFSAAASVKWSPLYERNYRNVRETDGQKFFKKSVDRQNLNADLMLGARWRAFTVQAQTTYKSADAYRLYDTDSVVKVFDAYGITIREPRNTIPTQISGFASQSYGLSVGYKPSERLSVSAKGSYYLLDKFDLTPDNKYEHNNDLNGTLSATYNIADNQQLQATFYTDDYSRFTHLEKLGENRLIYRNRLVQPRLLYTLGSWHGQTITAGADYLYENLYTDKFVAGRYTSKNQQSASLFAQDDWEILPSLSLVGGIRVDYHNVYGANVAPKLALVYRIFPLTLRFNYAAGYRSPNLKELYMDWDHLGMFWIYGNSALKPERNHYFSLSAEYVSTYLYAVATGYLNQFSDKIEGIWAKNQTELHYRNISSSLLAGGYASVRLNPWVKNLFLHLSANYLFPSKSNGVQLTAGSRISGTGRIEYGYGFGEHFISLNVSTSVLGGKRYHVQDKILVNGTTVEAYYLSVIPTYALWNASLAYQYAAYATLTVGIDNFLNYRAPIVNFNSYSGSGRSLFVSLNVQI</sequence>
<keyword evidence="15" id="KW-1185">Reference proteome</keyword>
<feature type="domain" description="TonB-dependent receptor plug" evidence="13">
    <location>
        <begin position="42"/>
        <end position="146"/>
    </location>
</feature>
<evidence type="ECO:0000313" key="15">
    <source>
        <dbReference type="Proteomes" id="UP000054172"/>
    </source>
</evidence>
<dbReference type="Gene3D" id="2.40.170.20">
    <property type="entry name" value="TonB-dependent receptor, beta-barrel domain"/>
    <property type="match status" value="1"/>
</dbReference>
<keyword evidence="8" id="KW-0675">Receptor</keyword>
<keyword evidence="2 10" id="KW-0813">Transport</keyword>
<dbReference type="EMBL" id="LIIK01000010">
    <property type="protein sequence ID" value="KQM09182.1"/>
    <property type="molecule type" value="Genomic_DNA"/>
</dbReference>
<keyword evidence="3 10" id="KW-1134">Transmembrane beta strand</keyword>
<comment type="similarity">
    <text evidence="10 11">Belongs to the TonB-dependent receptor family.</text>
</comment>
<dbReference type="PANTHER" id="PTHR30069:SF29">
    <property type="entry name" value="HEMOGLOBIN AND HEMOGLOBIN-HAPTOGLOBIN-BINDING PROTEIN 1-RELATED"/>
    <property type="match status" value="1"/>
</dbReference>
<evidence type="ECO:0000256" key="5">
    <source>
        <dbReference type="ARBA" id="ARBA00022729"/>
    </source>
</evidence>
<evidence type="ECO:0000256" key="7">
    <source>
        <dbReference type="ARBA" id="ARBA00023136"/>
    </source>
</evidence>
<evidence type="ECO:0000256" key="2">
    <source>
        <dbReference type="ARBA" id="ARBA00022448"/>
    </source>
</evidence>
<dbReference type="Pfam" id="PF07715">
    <property type="entry name" value="Plug"/>
    <property type="match status" value="1"/>
</dbReference>
<dbReference type="InterPro" id="IPR039426">
    <property type="entry name" value="TonB-dep_rcpt-like"/>
</dbReference>
<evidence type="ECO:0000256" key="11">
    <source>
        <dbReference type="RuleBase" id="RU003357"/>
    </source>
</evidence>
<evidence type="ECO:0000256" key="9">
    <source>
        <dbReference type="ARBA" id="ARBA00023237"/>
    </source>
</evidence>
<name>A0A0Q4AYK6_9BACT</name>
<gene>
    <name evidence="14" type="ORF">AL399_03205</name>
</gene>
<comment type="subcellular location">
    <subcellularLocation>
        <location evidence="1 10">Cell outer membrane</location>
        <topology evidence="1 10">Multi-pass membrane protein</topology>
    </subcellularLocation>
</comment>
<dbReference type="InterPro" id="IPR000531">
    <property type="entry name" value="Beta-barrel_TonB"/>
</dbReference>
<dbReference type="InterPro" id="IPR012910">
    <property type="entry name" value="Plug_dom"/>
</dbReference>
<keyword evidence="7 10" id="KW-0472">Membrane</keyword>
<dbReference type="GO" id="GO:0009279">
    <property type="term" value="C:cell outer membrane"/>
    <property type="evidence" value="ECO:0007669"/>
    <property type="project" value="UniProtKB-SubCell"/>
</dbReference>
<dbReference type="STRING" id="1702214.AL399_03205"/>
<dbReference type="InterPro" id="IPR037066">
    <property type="entry name" value="Plug_dom_sf"/>
</dbReference>
<evidence type="ECO:0000256" key="1">
    <source>
        <dbReference type="ARBA" id="ARBA00004571"/>
    </source>
</evidence>
<reference evidence="14" key="1">
    <citation type="submission" date="2015-08" db="EMBL/GenBank/DDBJ databases">
        <title>Candidatus Bacteriodes Periocalifornicus.</title>
        <authorList>
            <person name="McLean J.S."/>
            <person name="Kelley S."/>
        </authorList>
    </citation>
    <scope>NUCLEOTIDE SEQUENCE [LARGE SCALE GENOMIC DNA]</scope>
    <source>
        <strain evidence="14">12B</strain>
    </source>
</reference>
<dbReference type="Pfam" id="PF00593">
    <property type="entry name" value="TonB_dep_Rec_b-barrel"/>
    <property type="match status" value="1"/>
</dbReference>
<keyword evidence="4 10" id="KW-0812">Transmembrane</keyword>
<evidence type="ECO:0000256" key="4">
    <source>
        <dbReference type="ARBA" id="ARBA00022692"/>
    </source>
</evidence>
<dbReference type="Proteomes" id="UP000054172">
    <property type="component" value="Unassembled WGS sequence"/>
</dbReference>
<dbReference type="Gene3D" id="2.170.130.10">
    <property type="entry name" value="TonB-dependent receptor, plug domain"/>
    <property type="match status" value="1"/>
</dbReference>
<dbReference type="InterPro" id="IPR036942">
    <property type="entry name" value="Beta-barrel_TonB_sf"/>
</dbReference>
<keyword evidence="9 10" id="KW-0998">Cell outer membrane</keyword>
<dbReference type="PATRIC" id="fig|1702214.3.peg.1132"/>
<evidence type="ECO:0000256" key="6">
    <source>
        <dbReference type="ARBA" id="ARBA00023077"/>
    </source>
</evidence>
<feature type="domain" description="TonB-dependent receptor-like beta-barrel" evidence="12">
    <location>
        <begin position="267"/>
        <end position="646"/>
    </location>
</feature>
<evidence type="ECO:0000259" key="12">
    <source>
        <dbReference type="Pfam" id="PF00593"/>
    </source>
</evidence>
<dbReference type="PANTHER" id="PTHR30069">
    <property type="entry name" value="TONB-DEPENDENT OUTER MEMBRANE RECEPTOR"/>
    <property type="match status" value="1"/>
</dbReference>
<evidence type="ECO:0008006" key="16">
    <source>
        <dbReference type="Google" id="ProtNLM"/>
    </source>
</evidence>
<dbReference type="AlphaFoldDB" id="A0A0Q4AYK6"/>
<keyword evidence="5" id="KW-0732">Signal</keyword>
<evidence type="ECO:0000259" key="13">
    <source>
        <dbReference type="Pfam" id="PF07715"/>
    </source>
</evidence>
<dbReference type="PROSITE" id="PS52016">
    <property type="entry name" value="TONB_DEPENDENT_REC_3"/>
    <property type="match status" value="1"/>
</dbReference>
<dbReference type="GO" id="GO:0015344">
    <property type="term" value="F:siderophore uptake transmembrane transporter activity"/>
    <property type="evidence" value="ECO:0007669"/>
    <property type="project" value="TreeGrafter"/>
</dbReference>
<organism evidence="14 15">
    <name type="scientific">Candidatus [Bacteroides] periocalifornicus</name>
    <dbReference type="NCBI Taxonomy" id="1702214"/>
    <lineage>
        <taxon>Bacteria</taxon>
        <taxon>Pseudomonadati</taxon>
        <taxon>Bacteroidota</taxon>
    </lineage>
</organism>
<accession>A0A0Q4AYK6</accession>
<dbReference type="SUPFAM" id="SSF56935">
    <property type="entry name" value="Porins"/>
    <property type="match status" value="1"/>
</dbReference>
<keyword evidence="6 11" id="KW-0798">TonB box</keyword>
<protein>
    <recommendedName>
        <fullName evidence="16">TonB-dependent receptor</fullName>
    </recommendedName>
</protein>
<evidence type="ECO:0000256" key="8">
    <source>
        <dbReference type="ARBA" id="ARBA00023170"/>
    </source>
</evidence>
<proteinExistence type="inferred from homology"/>